<dbReference type="SUPFAM" id="SSF109854">
    <property type="entry name" value="DinB/YfiT-like putative metalloenzymes"/>
    <property type="match status" value="1"/>
</dbReference>
<gene>
    <name evidence="2" type="ORF">SAMN04489747_3455</name>
</gene>
<evidence type="ECO:0000313" key="3">
    <source>
        <dbReference type="Proteomes" id="UP000198546"/>
    </source>
</evidence>
<proteinExistence type="predicted"/>
<reference evidence="2 3" key="1">
    <citation type="submission" date="2016-10" db="EMBL/GenBank/DDBJ databases">
        <authorList>
            <person name="de Groot N.N."/>
        </authorList>
    </citation>
    <scope>NUCLEOTIDE SEQUENCE [LARGE SCALE GENOMIC DNA]</scope>
    <source>
        <strain evidence="2 3">MON 2.2</strain>
    </source>
</reference>
<dbReference type="Pfam" id="PF11716">
    <property type="entry name" value="MDMPI_N"/>
    <property type="match status" value="1"/>
</dbReference>
<name>A0A1G7D385_9ACTN</name>
<dbReference type="OrthoDB" id="5118203at2"/>
<evidence type="ECO:0000313" key="2">
    <source>
        <dbReference type="EMBL" id="SDE45426.1"/>
    </source>
</evidence>
<evidence type="ECO:0000259" key="1">
    <source>
        <dbReference type="Pfam" id="PF11716"/>
    </source>
</evidence>
<keyword evidence="3" id="KW-1185">Reference proteome</keyword>
<organism evidence="2 3">
    <name type="scientific">Auraticoccus monumenti</name>
    <dbReference type="NCBI Taxonomy" id="675864"/>
    <lineage>
        <taxon>Bacteria</taxon>
        <taxon>Bacillati</taxon>
        <taxon>Actinomycetota</taxon>
        <taxon>Actinomycetes</taxon>
        <taxon>Propionibacteriales</taxon>
        <taxon>Propionibacteriaceae</taxon>
        <taxon>Auraticoccus</taxon>
    </lineage>
</organism>
<dbReference type="InterPro" id="IPR024344">
    <property type="entry name" value="MDMPI_metal-binding"/>
</dbReference>
<dbReference type="GO" id="GO:0046872">
    <property type="term" value="F:metal ion binding"/>
    <property type="evidence" value="ECO:0007669"/>
    <property type="project" value="InterPro"/>
</dbReference>
<dbReference type="Proteomes" id="UP000198546">
    <property type="component" value="Chromosome i"/>
</dbReference>
<sequence>MSLTIDLDTARQACVESVHGFVAGVDRLSEHDLLGPSRCHGWQRLDVVVHVLAGWQEMLGGMVARVDDAPDVDAASYWPSFAEAYGGGDPVAELMAQRRRSLVFTRPDDAREQLRDVAASLLRGVGVMPDQPVRWQRWVFGAGDFLAVWAVEHAVHHLDLATGDQPPATALELARRTLEALLGQPLPTTLDDEEAVLVGTGRSPVPPELEGLADRFPLLG</sequence>
<dbReference type="RefSeq" id="WP_090595230.1">
    <property type="nucleotide sequence ID" value="NZ_LT629688.1"/>
</dbReference>
<protein>
    <submittedName>
        <fullName evidence="2">TIGR03083 family protein</fullName>
    </submittedName>
</protein>
<feature type="domain" description="Mycothiol-dependent maleylpyruvate isomerase metal-binding" evidence="1">
    <location>
        <begin position="20"/>
        <end position="161"/>
    </location>
</feature>
<accession>A0A1G7D385</accession>
<dbReference type="EMBL" id="LT629688">
    <property type="protein sequence ID" value="SDE45426.1"/>
    <property type="molecule type" value="Genomic_DNA"/>
</dbReference>
<dbReference type="InterPro" id="IPR034660">
    <property type="entry name" value="DinB/YfiT-like"/>
</dbReference>
<dbReference type="AlphaFoldDB" id="A0A1G7D385"/>
<dbReference type="Gene3D" id="1.20.120.450">
    <property type="entry name" value="dinb family like domain"/>
    <property type="match status" value="1"/>
</dbReference>